<dbReference type="PANTHER" id="PTHR31394:SF1">
    <property type="entry name" value="TRANSMEMBRANE PROTEIN 199"/>
    <property type="match status" value="1"/>
</dbReference>
<dbReference type="HOGENOM" id="CLU_091774_0_0_1"/>
<keyword evidence="2 6" id="KW-0812">Transmembrane</keyword>
<evidence type="ECO:0000313" key="7">
    <source>
        <dbReference type="EMBL" id="EEQ40585.1"/>
    </source>
</evidence>
<reference evidence="7 8" key="1">
    <citation type="journal article" date="2009" name="Nature">
        <title>Evolution of pathogenicity and sexual reproduction in eight Candida genomes.</title>
        <authorList>
            <person name="Butler G."/>
            <person name="Rasmussen M.D."/>
            <person name="Lin M.F."/>
            <person name="Santos M.A."/>
            <person name="Sakthikumar S."/>
            <person name="Munro C.A."/>
            <person name="Rheinbay E."/>
            <person name="Grabherr M."/>
            <person name="Forche A."/>
            <person name="Reedy J.L."/>
            <person name="Agrafioti I."/>
            <person name="Arnaud M.B."/>
            <person name="Bates S."/>
            <person name="Brown A.J."/>
            <person name="Brunke S."/>
            <person name="Costanzo M.C."/>
            <person name="Fitzpatrick D.A."/>
            <person name="de Groot P.W."/>
            <person name="Harris D."/>
            <person name="Hoyer L.L."/>
            <person name="Hube B."/>
            <person name="Klis F.M."/>
            <person name="Kodira C."/>
            <person name="Lennard N."/>
            <person name="Logue M.E."/>
            <person name="Martin R."/>
            <person name="Neiman A.M."/>
            <person name="Nikolaou E."/>
            <person name="Quail M.A."/>
            <person name="Quinn J."/>
            <person name="Santos M.C."/>
            <person name="Schmitzberger F.F."/>
            <person name="Sherlock G."/>
            <person name="Shah P."/>
            <person name="Silverstein K.A."/>
            <person name="Skrzypek M.S."/>
            <person name="Soll D."/>
            <person name="Staggs R."/>
            <person name="Stansfield I."/>
            <person name="Stumpf M.P."/>
            <person name="Sudbery P.E."/>
            <person name="Srikantha T."/>
            <person name="Zeng Q."/>
            <person name="Berman J."/>
            <person name="Berriman M."/>
            <person name="Heitman J."/>
            <person name="Gow N.A."/>
            <person name="Lorenz M.C."/>
            <person name="Birren B.W."/>
            <person name="Kellis M."/>
            <person name="Cuomo C.A."/>
        </authorList>
    </citation>
    <scope>NUCLEOTIDE SEQUENCE [LARGE SCALE GENOMIC DNA]</scope>
    <source>
        <strain evidence="7 8">ATCC 42720</strain>
    </source>
</reference>
<feature type="transmembrane region" description="Helical" evidence="6">
    <location>
        <begin position="130"/>
        <end position="150"/>
    </location>
</feature>
<dbReference type="Pfam" id="PF11712">
    <property type="entry name" value="Vma12"/>
    <property type="match status" value="1"/>
</dbReference>
<dbReference type="OMA" id="WYWTGSS"/>
<dbReference type="InParanoid" id="C4Y936"/>
<name>C4Y936_CLAL4</name>
<protein>
    <recommendedName>
        <fullName evidence="9">Vacuolar ATPase assembly integral membrane protein</fullName>
    </recommendedName>
</protein>
<evidence type="ECO:0000256" key="1">
    <source>
        <dbReference type="ARBA" id="ARBA00004477"/>
    </source>
</evidence>
<dbReference type="VEuPathDB" id="FungiDB:CLUG_04713"/>
<evidence type="ECO:0000256" key="3">
    <source>
        <dbReference type="ARBA" id="ARBA00022824"/>
    </source>
</evidence>
<accession>C4Y936</accession>
<organism evidence="7 8">
    <name type="scientific">Clavispora lusitaniae (strain ATCC 42720)</name>
    <name type="common">Yeast</name>
    <name type="synonym">Candida lusitaniae</name>
    <dbReference type="NCBI Taxonomy" id="306902"/>
    <lineage>
        <taxon>Eukaryota</taxon>
        <taxon>Fungi</taxon>
        <taxon>Dikarya</taxon>
        <taxon>Ascomycota</taxon>
        <taxon>Saccharomycotina</taxon>
        <taxon>Pichiomycetes</taxon>
        <taxon>Metschnikowiaceae</taxon>
        <taxon>Clavispora</taxon>
    </lineage>
</organism>
<dbReference type="FunCoup" id="C4Y936">
    <property type="interactions" value="58"/>
</dbReference>
<evidence type="ECO:0000256" key="6">
    <source>
        <dbReference type="SAM" id="Phobius"/>
    </source>
</evidence>
<gene>
    <name evidence="7" type="ORF">CLUG_04713</name>
</gene>
<dbReference type="EMBL" id="CH408080">
    <property type="protein sequence ID" value="EEQ40585.1"/>
    <property type="molecule type" value="Genomic_DNA"/>
</dbReference>
<comment type="subcellular location">
    <subcellularLocation>
        <location evidence="1">Endoplasmic reticulum membrane</location>
        <topology evidence="1">Multi-pass membrane protein</topology>
    </subcellularLocation>
</comment>
<dbReference type="GO" id="GO:1990871">
    <property type="term" value="C:Vma12-Vma22 assembly complex"/>
    <property type="evidence" value="ECO:0007669"/>
    <property type="project" value="EnsemblFungi"/>
</dbReference>
<dbReference type="STRING" id="306902.C4Y936"/>
<dbReference type="AlphaFoldDB" id="C4Y936"/>
<dbReference type="PANTHER" id="PTHR31394">
    <property type="entry name" value="TRANSMEMBRANE PROTEIN 199"/>
    <property type="match status" value="1"/>
</dbReference>
<dbReference type="RefSeq" id="XP_002615831.1">
    <property type="nucleotide sequence ID" value="XM_002615785.1"/>
</dbReference>
<keyword evidence="3" id="KW-0256">Endoplasmic reticulum</keyword>
<dbReference type="GO" id="GO:0005789">
    <property type="term" value="C:endoplasmic reticulum membrane"/>
    <property type="evidence" value="ECO:0007669"/>
    <property type="project" value="UniProtKB-SubCell"/>
</dbReference>
<proteinExistence type="predicted"/>
<feature type="transmembrane region" description="Helical" evidence="6">
    <location>
        <begin position="162"/>
        <end position="184"/>
    </location>
</feature>
<sequence>MTQYELTQTLWNLIKSSSLPNEEIDRIGSKKSITHKELIRFYREHRPCSSLLELVRSTRMVIPNKNTRNETIPKTKEFLESMELLKLKAKEEEYRKLVGTSTDMNFVFTHDPNEEPFNPSREIKQTRSHITTIFNIFISVGSVVYAIWYWTDTSWKIKDSYRVLLCLFFGLLILVAEVVVYIGYLNKIEDARIKEKEKKEIKKVVRSITLH</sequence>
<evidence type="ECO:0000313" key="8">
    <source>
        <dbReference type="Proteomes" id="UP000007703"/>
    </source>
</evidence>
<dbReference type="OrthoDB" id="19981at2759"/>
<keyword evidence="5 6" id="KW-0472">Membrane</keyword>
<evidence type="ECO:0000256" key="4">
    <source>
        <dbReference type="ARBA" id="ARBA00022989"/>
    </source>
</evidence>
<dbReference type="GeneID" id="8496347"/>
<dbReference type="Proteomes" id="UP000007703">
    <property type="component" value="Unassembled WGS sequence"/>
</dbReference>
<dbReference type="KEGG" id="clu:CLUG_04713"/>
<dbReference type="InterPro" id="IPR021013">
    <property type="entry name" value="ATPase_Vma12"/>
</dbReference>
<keyword evidence="4 6" id="KW-1133">Transmembrane helix</keyword>
<evidence type="ECO:0000256" key="2">
    <source>
        <dbReference type="ARBA" id="ARBA00022692"/>
    </source>
</evidence>
<dbReference type="GO" id="GO:0070072">
    <property type="term" value="P:vacuolar proton-transporting V-type ATPase complex assembly"/>
    <property type="evidence" value="ECO:0007669"/>
    <property type="project" value="EnsemblFungi"/>
</dbReference>
<evidence type="ECO:0008006" key="9">
    <source>
        <dbReference type="Google" id="ProtNLM"/>
    </source>
</evidence>
<evidence type="ECO:0000256" key="5">
    <source>
        <dbReference type="ARBA" id="ARBA00023136"/>
    </source>
</evidence>
<dbReference type="GO" id="GO:0007035">
    <property type="term" value="P:vacuolar acidification"/>
    <property type="evidence" value="ECO:0007669"/>
    <property type="project" value="EnsemblFungi"/>
</dbReference>